<feature type="domain" description="Pectinesterase inhibitor" evidence="5">
    <location>
        <begin position="55"/>
        <end position="202"/>
    </location>
</feature>
<dbReference type="CDD" id="cd15801">
    <property type="entry name" value="PMEI-like_1"/>
    <property type="match status" value="1"/>
</dbReference>
<proteinExistence type="inferred from homology"/>
<dbReference type="AlphaFoldDB" id="A0ABD3JIT4"/>
<dbReference type="SMART" id="SM00856">
    <property type="entry name" value="PMEI"/>
    <property type="match status" value="1"/>
</dbReference>
<keyword evidence="1 4" id="KW-0732">Signal</keyword>
<dbReference type="EMBL" id="JBJKBG010000008">
    <property type="protein sequence ID" value="KAL3725362.1"/>
    <property type="molecule type" value="Genomic_DNA"/>
</dbReference>
<reference evidence="6 7" key="1">
    <citation type="submission" date="2024-11" db="EMBL/GenBank/DDBJ databases">
        <title>Chromosome-level genome assembly of Eucalyptus globulus Labill. provides insights into its genome evolution.</title>
        <authorList>
            <person name="Li X."/>
        </authorList>
    </citation>
    <scope>NUCLEOTIDE SEQUENCE [LARGE SCALE GENOMIC DNA]</scope>
    <source>
        <strain evidence="6">CL2024</strain>
        <tissue evidence="6">Fresh tender leaves</tissue>
    </source>
</reference>
<comment type="similarity">
    <text evidence="3">Belongs to the PMEI family.</text>
</comment>
<evidence type="ECO:0000256" key="1">
    <source>
        <dbReference type="ARBA" id="ARBA00022729"/>
    </source>
</evidence>
<dbReference type="NCBIfam" id="TIGR01614">
    <property type="entry name" value="PME_inhib"/>
    <property type="match status" value="1"/>
</dbReference>
<keyword evidence="2" id="KW-1015">Disulfide bond</keyword>
<keyword evidence="7" id="KW-1185">Reference proteome</keyword>
<dbReference type="InterPro" id="IPR035513">
    <property type="entry name" value="Invertase/methylesterase_inhib"/>
</dbReference>
<accession>A0ABD3JIT4</accession>
<protein>
    <recommendedName>
        <fullName evidence="5">Pectinesterase inhibitor domain-containing protein</fullName>
    </recommendedName>
</protein>
<evidence type="ECO:0000313" key="6">
    <source>
        <dbReference type="EMBL" id="KAL3725362.1"/>
    </source>
</evidence>
<dbReference type="Gene3D" id="1.20.140.40">
    <property type="entry name" value="Invertase/pectin methylesterase inhibitor family protein"/>
    <property type="match status" value="1"/>
</dbReference>
<dbReference type="Proteomes" id="UP001634007">
    <property type="component" value="Unassembled WGS sequence"/>
</dbReference>
<evidence type="ECO:0000259" key="5">
    <source>
        <dbReference type="SMART" id="SM00856"/>
    </source>
</evidence>
<sequence>MKMSSLFASLLPLALCLALLGHSGVAAHGGHHAAHPAAATNASAAANATTAAKASTTNLVDEVCAKLKRKDLCVLSLQSVPEVGSTTDIGVLAIAALRFATTNASDTSAHIQGLLNDTTLAPDVQQGLSDCAEHYVDAVEQLDDSLAALTVKAYGDVHTWVQTAIADADACEAVFQQVATGQDLLSHRNQIFRQLCNNALGIVKLLKA</sequence>
<dbReference type="Pfam" id="PF04043">
    <property type="entry name" value="PMEI"/>
    <property type="match status" value="1"/>
</dbReference>
<dbReference type="PANTHER" id="PTHR36710:SF18">
    <property type="entry name" value="PECTINESTERASE INHIBITOR 5-RELATED"/>
    <property type="match status" value="1"/>
</dbReference>
<organism evidence="6 7">
    <name type="scientific">Eucalyptus globulus</name>
    <name type="common">Tasmanian blue gum</name>
    <dbReference type="NCBI Taxonomy" id="34317"/>
    <lineage>
        <taxon>Eukaryota</taxon>
        <taxon>Viridiplantae</taxon>
        <taxon>Streptophyta</taxon>
        <taxon>Embryophyta</taxon>
        <taxon>Tracheophyta</taxon>
        <taxon>Spermatophyta</taxon>
        <taxon>Magnoliopsida</taxon>
        <taxon>eudicotyledons</taxon>
        <taxon>Gunneridae</taxon>
        <taxon>Pentapetalae</taxon>
        <taxon>rosids</taxon>
        <taxon>malvids</taxon>
        <taxon>Myrtales</taxon>
        <taxon>Myrtaceae</taxon>
        <taxon>Myrtoideae</taxon>
        <taxon>Eucalypteae</taxon>
        <taxon>Eucalyptus</taxon>
    </lineage>
</organism>
<dbReference type="InterPro" id="IPR052421">
    <property type="entry name" value="PCW_Enzyme_Inhibitor"/>
</dbReference>
<feature type="chain" id="PRO_5044743668" description="Pectinesterase inhibitor domain-containing protein" evidence="4">
    <location>
        <begin position="27"/>
        <end position="208"/>
    </location>
</feature>
<evidence type="ECO:0000256" key="2">
    <source>
        <dbReference type="ARBA" id="ARBA00023157"/>
    </source>
</evidence>
<dbReference type="PANTHER" id="PTHR36710">
    <property type="entry name" value="PECTINESTERASE INHIBITOR-LIKE"/>
    <property type="match status" value="1"/>
</dbReference>
<comment type="caution">
    <text evidence="6">The sequence shown here is derived from an EMBL/GenBank/DDBJ whole genome shotgun (WGS) entry which is preliminary data.</text>
</comment>
<evidence type="ECO:0000256" key="4">
    <source>
        <dbReference type="SAM" id="SignalP"/>
    </source>
</evidence>
<gene>
    <name evidence="6" type="ORF">ACJRO7_030387</name>
</gene>
<evidence type="ECO:0000256" key="3">
    <source>
        <dbReference type="ARBA" id="ARBA00038471"/>
    </source>
</evidence>
<dbReference type="InterPro" id="IPR006501">
    <property type="entry name" value="Pectinesterase_inhib_dom"/>
</dbReference>
<name>A0ABD3JIT4_EUCGL</name>
<evidence type="ECO:0000313" key="7">
    <source>
        <dbReference type="Proteomes" id="UP001634007"/>
    </source>
</evidence>
<feature type="signal peptide" evidence="4">
    <location>
        <begin position="1"/>
        <end position="26"/>
    </location>
</feature>
<dbReference type="SUPFAM" id="SSF101148">
    <property type="entry name" value="Plant invertase/pectin methylesterase inhibitor"/>
    <property type="match status" value="1"/>
</dbReference>